<dbReference type="PANTHER" id="PTHR22696">
    <property type="entry name" value="E3 UBIQUITIN-PROTEIN LIGASE RNF26"/>
    <property type="match status" value="1"/>
</dbReference>
<proteinExistence type="predicted"/>
<dbReference type="OrthoDB" id="66726at2759"/>
<feature type="non-terminal residue" evidence="2">
    <location>
        <position position="153"/>
    </location>
</feature>
<accession>A0A9N9JBN9</accession>
<dbReference type="PANTHER" id="PTHR22696:SF1">
    <property type="entry name" value="E3 UBIQUITIN-PROTEIN LIGASE RNF26"/>
    <property type="match status" value="1"/>
</dbReference>
<evidence type="ECO:0000313" key="2">
    <source>
        <dbReference type="EMBL" id="CAG8774123.1"/>
    </source>
</evidence>
<dbReference type="GO" id="GO:0061630">
    <property type="term" value="F:ubiquitin protein ligase activity"/>
    <property type="evidence" value="ECO:0007669"/>
    <property type="project" value="TreeGrafter"/>
</dbReference>
<name>A0A9N9JBN9_9GLOM</name>
<keyword evidence="3" id="KW-1185">Reference proteome</keyword>
<evidence type="ECO:0000256" key="1">
    <source>
        <dbReference type="SAM" id="MobiDB-lite"/>
    </source>
</evidence>
<comment type="caution">
    <text evidence="2">The sequence shown here is derived from an EMBL/GenBank/DDBJ whole genome shotgun (WGS) entry which is preliminary data.</text>
</comment>
<dbReference type="GO" id="GO:0006511">
    <property type="term" value="P:ubiquitin-dependent protein catabolic process"/>
    <property type="evidence" value="ECO:0007669"/>
    <property type="project" value="TreeGrafter"/>
</dbReference>
<organism evidence="2 3">
    <name type="scientific">Acaulospora morrowiae</name>
    <dbReference type="NCBI Taxonomy" id="94023"/>
    <lineage>
        <taxon>Eukaryota</taxon>
        <taxon>Fungi</taxon>
        <taxon>Fungi incertae sedis</taxon>
        <taxon>Mucoromycota</taxon>
        <taxon>Glomeromycotina</taxon>
        <taxon>Glomeromycetes</taxon>
        <taxon>Diversisporales</taxon>
        <taxon>Acaulosporaceae</taxon>
        <taxon>Acaulospora</taxon>
    </lineage>
</organism>
<evidence type="ECO:0000313" key="3">
    <source>
        <dbReference type="Proteomes" id="UP000789342"/>
    </source>
</evidence>
<gene>
    <name evidence="2" type="ORF">AMORRO_LOCUS16784</name>
</gene>
<protein>
    <submittedName>
        <fullName evidence="2">16319_t:CDS:1</fullName>
    </submittedName>
</protein>
<dbReference type="GO" id="GO:0016567">
    <property type="term" value="P:protein ubiquitination"/>
    <property type="evidence" value="ECO:0007669"/>
    <property type="project" value="TreeGrafter"/>
</dbReference>
<feature type="region of interest" description="Disordered" evidence="1">
    <location>
        <begin position="1"/>
        <end position="28"/>
    </location>
</feature>
<sequence length="153" mass="17143">TSSQVANDDSCEDNDSDQEDDQTIPGDELMLLGNDLREHEEQQASSSTSMTTTTPPSSLMHSFFAHLMHSTTLTRTQYKRLAQNNMSSTSFDESAALMSLIHERRTPRSAMSQPITDRVCVVCHGEARQCLLKPCGCFALCNECREMMAQRKF</sequence>
<dbReference type="Proteomes" id="UP000789342">
    <property type="component" value="Unassembled WGS sequence"/>
</dbReference>
<dbReference type="AlphaFoldDB" id="A0A9N9JBN9"/>
<feature type="non-terminal residue" evidence="2">
    <location>
        <position position="1"/>
    </location>
</feature>
<dbReference type="EMBL" id="CAJVPV010048295">
    <property type="protein sequence ID" value="CAG8774123.1"/>
    <property type="molecule type" value="Genomic_DNA"/>
</dbReference>
<feature type="compositionally biased region" description="Acidic residues" evidence="1">
    <location>
        <begin position="9"/>
        <end position="22"/>
    </location>
</feature>
<reference evidence="2" key="1">
    <citation type="submission" date="2021-06" db="EMBL/GenBank/DDBJ databases">
        <authorList>
            <person name="Kallberg Y."/>
            <person name="Tangrot J."/>
            <person name="Rosling A."/>
        </authorList>
    </citation>
    <scope>NUCLEOTIDE SEQUENCE</scope>
    <source>
        <strain evidence="2">CL551</strain>
    </source>
</reference>